<dbReference type="CDD" id="cd13123">
    <property type="entry name" value="MATE_MurJ_like"/>
    <property type="match status" value="1"/>
</dbReference>
<protein>
    <recommendedName>
        <fullName evidence="10">Probable lipid II flippase MurJ</fullName>
    </recommendedName>
</protein>
<dbReference type="HAMAP" id="MF_02078">
    <property type="entry name" value="MurJ_MviN"/>
    <property type="match status" value="1"/>
</dbReference>
<keyword evidence="6 10" id="KW-1133">Transmembrane helix</keyword>
<accession>A0A327K2N7</accession>
<evidence type="ECO:0000256" key="8">
    <source>
        <dbReference type="ARBA" id="ARBA00060041"/>
    </source>
</evidence>
<feature type="transmembrane region" description="Helical" evidence="10">
    <location>
        <begin position="185"/>
        <end position="205"/>
    </location>
</feature>
<keyword evidence="2 10" id="KW-1003">Cell membrane</keyword>
<evidence type="ECO:0000256" key="10">
    <source>
        <dbReference type="HAMAP-Rule" id="MF_02078"/>
    </source>
</evidence>
<evidence type="ECO:0000256" key="11">
    <source>
        <dbReference type="PIRNR" id="PIRNR002869"/>
    </source>
</evidence>
<dbReference type="InterPro" id="IPR051050">
    <property type="entry name" value="Lipid_II_flippase_MurJ/MviN"/>
</dbReference>
<proteinExistence type="inferred from homology"/>
<dbReference type="PIRSF" id="PIRSF002869">
    <property type="entry name" value="MviN"/>
    <property type="match status" value="1"/>
</dbReference>
<comment type="pathway">
    <text evidence="10">Cell wall biogenesis; peptidoglycan biosynthesis.</text>
</comment>
<evidence type="ECO:0000256" key="4">
    <source>
        <dbReference type="ARBA" id="ARBA00022960"/>
    </source>
</evidence>
<feature type="transmembrane region" description="Helical" evidence="10">
    <location>
        <begin position="253"/>
        <end position="277"/>
    </location>
</feature>
<dbReference type="RefSeq" id="WP_111359738.1">
    <property type="nucleotide sequence ID" value="NZ_NHSK01000200.1"/>
</dbReference>
<feature type="transmembrane region" description="Helical" evidence="10">
    <location>
        <begin position="297"/>
        <end position="315"/>
    </location>
</feature>
<dbReference type="InterPro" id="IPR004268">
    <property type="entry name" value="MurJ"/>
</dbReference>
<dbReference type="PRINTS" id="PR01806">
    <property type="entry name" value="VIRFACTRMVIN"/>
</dbReference>
<dbReference type="Pfam" id="PF03023">
    <property type="entry name" value="MurJ"/>
    <property type="match status" value="1"/>
</dbReference>
<keyword evidence="10 11" id="KW-0961">Cell wall biogenesis/degradation</keyword>
<feature type="transmembrane region" description="Helical" evidence="10">
    <location>
        <begin position="405"/>
        <end position="425"/>
    </location>
</feature>
<dbReference type="GO" id="GO:0009252">
    <property type="term" value="P:peptidoglycan biosynthetic process"/>
    <property type="evidence" value="ECO:0007669"/>
    <property type="project" value="UniProtKB-UniRule"/>
</dbReference>
<keyword evidence="10 11" id="KW-0813">Transport</keyword>
<name>A0A327K2N7_9BRAD</name>
<dbReference type="GO" id="GO:0005886">
    <property type="term" value="C:plasma membrane"/>
    <property type="evidence" value="ECO:0007669"/>
    <property type="project" value="UniProtKB-SubCell"/>
</dbReference>
<gene>
    <name evidence="12" type="primary">mviN</name>
    <name evidence="10" type="synonym">murJ</name>
    <name evidence="12" type="ORF">CH338_24815</name>
</gene>
<evidence type="ECO:0000313" key="12">
    <source>
        <dbReference type="EMBL" id="RAI32063.1"/>
    </source>
</evidence>
<comment type="function">
    <text evidence="8 10 11">Involved in peptidoglycan biosynthesis. Transports lipid-linked peptidoglycan precursors from the inner to the outer leaflet of the cytoplasmic membrane.</text>
</comment>
<dbReference type="GO" id="GO:0008360">
    <property type="term" value="P:regulation of cell shape"/>
    <property type="evidence" value="ECO:0007669"/>
    <property type="project" value="UniProtKB-UniRule"/>
</dbReference>
<feature type="transmembrane region" description="Helical" evidence="10">
    <location>
        <begin position="336"/>
        <end position="360"/>
    </location>
</feature>
<evidence type="ECO:0000256" key="3">
    <source>
        <dbReference type="ARBA" id="ARBA00022692"/>
    </source>
</evidence>
<feature type="transmembrane region" description="Helical" evidence="10">
    <location>
        <begin position="211"/>
        <end position="233"/>
    </location>
</feature>
<feature type="transmembrane region" description="Helical" evidence="10">
    <location>
        <begin position="431"/>
        <end position="451"/>
    </location>
</feature>
<dbReference type="EMBL" id="NPEU01000453">
    <property type="protein sequence ID" value="RAI32063.1"/>
    <property type="molecule type" value="Genomic_DNA"/>
</dbReference>
<dbReference type="OrthoDB" id="9816572at2"/>
<dbReference type="NCBIfam" id="TIGR01695">
    <property type="entry name" value="murJ_mviN"/>
    <property type="match status" value="1"/>
</dbReference>
<comment type="similarity">
    <text evidence="9 10 11">Belongs to the MurJ/MviN family.</text>
</comment>
<dbReference type="PANTHER" id="PTHR47019">
    <property type="entry name" value="LIPID II FLIPPASE MURJ"/>
    <property type="match status" value="1"/>
</dbReference>
<dbReference type="AlphaFoldDB" id="A0A327K2N7"/>
<evidence type="ECO:0000256" key="2">
    <source>
        <dbReference type="ARBA" id="ARBA00022475"/>
    </source>
</evidence>
<keyword evidence="7 10" id="KW-0472">Membrane</keyword>
<keyword evidence="10" id="KW-0997">Cell inner membrane</keyword>
<evidence type="ECO:0000256" key="5">
    <source>
        <dbReference type="ARBA" id="ARBA00022984"/>
    </source>
</evidence>
<feature type="transmembrane region" description="Helical" evidence="10">
    <location>
        <begin position="372"/>
        <end position="393"/>
    </location>
</feature>
<keyword evidence="13" id="KW-1185">Reference proteome</keyword>
<feature type="transmembrane region" description="Helical" evidence="10">
    <location>
        <begin position="501"/>
        <end position="526"/>
    </location>
</feature>
<comment type="subcellular location">
    <subcellularLocation>
        <location evidence="10">Cell inner membrane</location>
        <topology evidence="10">Multi-pass membrane protein</topology>
    </subcellularLocation>
    <subcellularLocation>
        <location evidence="1">Cell membrane</location>
        <topology evidence="1">Multi-pass membrane protein</topology>
    </subcellularLocation>
</comment>
<evidence type="ECO:0000256" key="6">
    <source>
        <dbReference type="ARBA" id="ARBA00022989"/>
    </source>
</evidence>
<dbReference type="GO" id="GO:0071555">
    <property type="term" value="P:cell wall organization"/>
    <property type="evidence" value="ECO:0007669"/>
    <property type="project" value="UniProtKB-UniRule"/>
</dbReference>
<reference evidence="12 13" key="1">
    <citation type="submission" date="2017-07" db="EMBL/GenBank/DDBJ databases">
        <title>Draft Genome Sequences of Select Purple Nonsulfur Bacteria.</title>
        <authorList>
            <person name="Lasarre B."/>
            <person name="Mckinlay J.B."/>
        </authorList>
    </citation>
    <scope>NUCLEOTIDE SEQUENCE [LARGE SCALE GENOMIC DNA]</scope>
    <source>
        <strain evidence="12 13">DSM 11907</strain>
    </source>
</reference>
<keyword evidence="5 10" id="KW-0573">Peptidoglycan synthesis</keyword>
<evidence type="ECO:0000256" key="1">
    <source>
        <dbReference type="ARBA" id="ARBA00004651"/>
    </source>
</evidence>
<dbReference type="PANTHER" id="PTHR47019:SF1">
    <property type="entry name" value="LIPID II FLIPPASE MURJ"/>
    <property type="match status" value="1"/>
</dbReference>
<evidence type="ECO:0000256" key="9">
    <source>
        <dbReference type="ARBA" id="ARBA00061532"/>
    </source>
</evidence>
<sequence>MHSPDRATTDGSGGAMTDGAGGVAEKVGTVGAATLGSRLLAFLRDAGIAALLGASPMADAYFAALQVPNLFRRLLAEGALNGAFVPLWLRLRDTQGRDAVRAFGEGALGLTAVVLGLATLVLIVAAPLVVHVIAPGFSADGERFALAAQLVRLSAPYVVIAGCVAVLGAILNAEGRVGAVAFGPIAFNGVLIAAVASLLVGGPAVTAHAGSVLAVAIVVAGLAQTLLIGGAALRLPVRPRRLRLSGGPELRRLLVLAGPGLLAGGIPQITLMAGAMIASPSPAAVSWLYYADRLYEFPLGVVSVAIAAVMGPVIAGTVRSGTAEEIAAAQGRAMALALGLALPCAAGFVLLAAPIARALFERGAFSPHDTTMVASALAALAFGLPGHVAEKVLGAISFAREDTHTPMTTALAGLAASSAGALALFPAYGHVGVAAAIAAGGYVAPALLAVVLARRGWLRFDRAAATRIPRIALATLVMAAAVAAARAAIEAPGIPTGTLGRFAVLLVLLAVGTAAYVALLGLFRVVRPAEIAAALRRRPRASS</sequence>
<dbReference type="UniPathway" id="UPA00219"/>
<dbReference type="Proteomes" id="UP000248863">
    <property type="component" value="Unassembled WGS sequence"/>
</dbReference>
<evidence type="ECO:0000313" key="13">
    <source>
        <dbReference type="Proteomes" id="UP000248863"/>
    </source>
</evidence>
<keyword evidence="3 10" id="KW-0812">Transmembrane</keyword>
<keyword evidence="4 10" id="KW-0133">Cell shape</keyword>
<feature type="transmembrane region" description="Helical" evidence="10">
    <location>
        <begin position="110"/>
        <end position="134"/>
    </location>
</feature>
<dbReference type="GO" id="GO:0015648">
    <property type="term" value="F:lipid-linked peptidoglycan transporter activity"/>
    <property type="evidence" value="ECO:0007669"/>
    <property type="project" value="UniProtKB-UniRule"/>
</dbReference>
<feature type="transmembrane region" description="Helical" evidence="10">
    <location>
        <begin position="154"/>
        <end position="173"/>
    </location>
</feature>
<organism evidence="12 13">
    <name type="scientific">Rhodoplanes elegans</name>
    <dbReference type="NCBI Taxonomy" id="29408"/>
    <lineage>
        <taxon>Bacteria</taxon>
        <taxon>Pseudomonadati</taxon>
        <taxon>Pseudomonadota</taxon>
        <taxon>Alphaproteobacteria</taxon>
        <taxon>Hyphomicrobiales</taxon>
        <taxon>Nitrobacteraceae</taxon>
        <taxon>Rhodoplanes</taxon>
    </lineage>
</organism>
<comment type="caution">
    <text evidence="12">The sequence shown here is derived from an EMBL/GenBank/DDBJ whole genome shotgun (WGS) entry which is preliminary data.</text>
</comment>
<evidence type="ECO:0000256" key="7">
    <source>
        <dbReference type="ARBA" id="ARBA00023136"/>
    </source>
</evidence>
<dbReference type="GO" id="GO:0034204">
    <property type="term" value="P:lipid translocation"/>
    <property type="evidence" value="ECO:0007669"/>
    <property type="project" value="TreeGrafter"/>
</dbReference>
<feature type="transmembrane region" description="Helical" evidence="10">
    <location>
        <begin position="471"/>
        <end position="489"/>
    </location>
</feature>